<protein>
    <submittedName>
        <fullName evidence="3">Uncharacterized protein</fullName>
    </submittedName>
</protein>
<reference evidence="2 5" key="2">
    <citation type="submission" date="2021-07" db="EMBL/GenBank/DDBJ databases">
        <title>Sequencing Streptomyces halstedii LGO-A4 genome an citrus endophytic actinomycete.</title>
        <authorList>
            <person name="Samborskyy M."/>
            <person name="Scott N."/>
            <person name="Deglau R."/>
            <person name="Dickens S."/>
            <person name="Oliveira L.G."/>
        </authorList>
    </citation>
    <scope>NUCLEOTIDE SEQUENCE [LARGE SCALE GENOMIC DNA]</scope>
    <source>
        <strain evidence="2 5">LGO-A4</strain>
    </source>
</reference>
<sequence>MTQRLITHRRLRTAAHLTFGNTASRIYLALVLAATVFVTVDTLFVAHADASLAGVWVLFLAAPTVFVFLIGGSMTGAEAGGPAWFFYLGLLVSVLAQACALGWFTRLLRGTGRGRSARPQGA</sequence>
<keyword evidence="1" id="KW-0472">Membrane</keyword>
<keyword evidence="1" id="KW-0812">Transmembrane</keyword>
<dbReference type="EMBL" id="JAAGLQ010000440">
    <property type="protein sequence ID" value="NEA17832.1"/>
    <property type="molecule type" value="Genomic_DNA"/>
</dbReference>
<evidence type="ECO:0000313" key="4">
    <source>
        <dbReference type="Proteomes" id="UP000471293"/>
    </source>
</evidence>
<dbReference type="Proteomes" id="UP000735541">
    <property type="component" value="Unassembled WGS sequence"/>
</dbReference>
<dbReference type="Pfam" id="PF25637">
    <property type="entry name" value="DUF7942"/>
    <property type="match status" value="1"/>
</dbReference>
<comment type="caution">
    <text evidence="3">The sequence shown here is derived from an EMBL/GenBank/DDBJ whole genome shotgun (WGS) entry which is preliminary data.</text>
</comment>
<dbReference type="InterPro" id="IPR057702">
    <property type="entry name" value="DUF7942"/>
</dbReference>
<evidence type="ECO:0000313" key="2">
    <source>
        <dbReference type="EMBL" id="MBV7673383.1"/>
    </source>
</evidence>
<evidence type="ECO:0000313" key="3">
    <source>
        <dbReference type="EMBL" id="NEA17832.1"/>
    </source>
</evidence>
<dbReference type="EMBL" id="JAHUVW010000002">
    <property type="protein sequence ID" value="MBV7673383.1"/>
    <property type="molecule type" value="Genomic_DNA"/>
</dbReference>
<organism evidence="3 4">
    <name type="scientific">Streptomyces halstedii</name>
    <dbReference type="NCBI Taxonomy" id="1944"/>
    <lineage>
        <taxon>Bacteria</taxon>
        <taxon>Bacillati</taxon>
        <taxon>Actinomycetota</taxon>
        <taxon>Actinomycetes</taxon>
        <taxon>Kitasatosporales</taxon>
        <taxon>Streptomycetaceae</taxon>
        <taxon>Streptomyces</taxon>
    </lineage>
</organism>
<keyword evidence="5" id="KW-1185">Reference proteome</keyword>
<feature type="transmembrane region" description="Helical" evidence="1">
    <location>
        <begin position="26"/>
        <end position="46"/>
    </location>
</feature>
<feature type="transmembrane region" description="Helical" evidence="1">
    <location>
        <begin position="84"/>
        <end position="108"/>
    </location>
</feature>
<gene>
    <name evidence="3" type="ORF">G3I29_20440</name>
    <name evidence="2" type="ORF">STHAL_28450</name>
</gene>
<evidence type="ECO:0000313" key="5">
    <source>
        <dbReference type="Proteomes" id="UP000735541"/>
    </source>
</evidence>
<dbReference type="NCBIfam" id="NF046119">
    <property type="entry name" value="memb_SCO4225"/>
    <property type="match status" value="1"/>
</dbReference>
<proteinExistence type="predicted"/>
<name>A0A6N9U5H5_STRHA</name>
<keyword evidence="1" id="KW-1133">Transmembrane helix</keyword>
<feature type="transmembrane region" description="Helical" evidence="1">
    <location>
        <begin position="53"/>
        <end position="72"/>
    </location>
</feature>
<evidence type="ECO:0000256" key="1">
    <source>
        <dbReference type="SAM" id="Phobius"/>
    </source>
</evidence>
<dbReference type="RefSeq" id="WP_103488739.1">
    <property type="nucleotide sequence ID" value="NZ_JAAGLQ010000440.1"/>
</dbReference>
<dbReference type="Proteomes" id="UP000471293">
    <property type="component" value="Unassembled WGS sequence"/>
</dbReference>
<dbReference type="AlphaFoldDB" id="A0A6N9U5H5"/>
<reference evidence="3 4" key="1">
    <citation type="submission" date="2020-01" db="EMBL/GenBank/DDBJ databases">
        <title>Insect and environment-associated Actinomycetes.</title>
        <authorList>
            <person name="Currrie C."/>
            <person name="Chevrette M."/>
            <person name="Carlson C."/>
            <person name="Stubbendieck R."/>
            <person name="Wendt-Pienkowski E."/>
        </authorList>
    </citation>
    <scope>NUCLEOTIDE SEQUENCE [LARGE SCALE GENOMIC DNA]</scope>
    <source>
        <strain evidence="3 4">SID11342</strain>
    </source>
</reference>
<accession>A0A6N9U5H5</accession>